<comment type="caution">
    <text evidence="3">The sequence shown here is derived from an EMBL/GenBank/DDBJ whole genome shotgun (WGS) entry which is preliminary data.</text>
</comment>
<name>A0A4Z2C1N4_9TELE</name>
<keyword evidence="4" id="KW-1185">Reference proteome</keyword>
<evidence type="ECO:0000313" key="3">
    <source>
        <dbReference type="EMBL" id="TNM98037.1"/>
    </source>
</evidence>
<reference evidence="3 4" key="1">
    <citation type="submission" date="2019-04" db="EMBL/GenBank/DDBJ databases">
        <title>The sequence and de novo assembly of Takifugu bimaculatus genome using PacBio and Hi-C technologies.</title>
        <authorList>
            <person name="Xu P."/>
            <person name="Liu B."/>
            <person name="Zhou Z."/>
        </authorList>
    </citation>
    <scope>NUCLEOTIDE SEQUENCE [LARGE SCALE GENOMIC DNA]</scope>
    <source>
        <strain evidence="3">TB-2018</strain>
        <tissue evidence="3">Muscle</tissue>
    </source>
</reference>
<proteinExistence type="predicted"/>
<organism evidence="3 4">
    <name type="scientific">Takifugu bimaculatus</name>
    <dbReference type="NCBI Taxonomy" id="433685"/>
    <lineage>
        <taxon>Eukaryota</taxon>
        <taxon>Metazoa</taxon>
        <taxon>Chordata</taxon>
        <taxon>Craniata</taxon>
        <taxon>Vertebrata</taxon>
        <taxon>Euteleostomi</taxon>
        <taxon>Actinopterygii</taxon>
        <taxon>Neopterygii</taxon>
        <taxon>Teleostei</taxon>
        <taxon>Neoteleostei</taxon>
        <taxon>Acanthomorphata</taxon>
        <taxon>Eupercaria</taxon>
        <taxon>Tetraodontiformes</taxon>
        <taxon>Tetradontoidea</taxon>
        <taxon>Tetraodontidae</taxon>
        <taxon>Takifugu</taxon>
    </lineage>
</organism>
<evidence type="ECO:0000313" key="4">
    <source>
        <dbReference type="Proteomes" id="UP000516260"/>
    </source>
</evidence>
<accession>A0A4Z2C1N4</accession>
<evidence type="ECO:0000256" key="2">
    <source>
        <dbReference type="SAM" id="SignalP"/>
    </source>
</evidence>
<dbReference type="EMBL" id="SWLE01000007">
    <property type="protein sequence ID" value="TNM98037.1"/>
    <property type="molecule type" value="Genomic_DNA"/>
</dbReference>
<feature type="chain" id="PRO_5021442363" evidence="2">
    <location>
        <begin position="20"/>
        <end position="190"/>
    </location>
</feature>
<keyword evidence="1" id="KW-0812">Transmembrane</keyword>
<dbReference type="Proteomes" id="UP000516260">
    <property type="component" value="Chromosome 15"/>
</dbReference>
<keyword evidence="2" id="KW-0732">Signal</keyword>
<feature type="transmembrane region" description="Helical" evidence="1">
    <location>
        <begin position="119"/>
        <end position="140"/>
    </location>
</feature>
<protein>
    <submittedName>
        <fullName evidence="3">Uncharacterized protein</fullName>
    </submittedName>
</protein>
<dbReference type="AlphaFoldDB" id="A0A4Z2C1N4"/>
<keyword evidence="1" id="KW-0472">Membrane</keyword>
<gene>
    <name evidence="3" type="ORF">fugu_014283</name>
</gene>
<keyword evidence="1" id="KW-1133">Transmembrane helix</keyword>
<feature type="signal peptide" evidence="2">
    <location>
        <begin position="1"/>
        <end position="19"/>
    </location>
</feature>
<sequence>MLTFLYVVLQFNLTLQAAGQSTPKVYDKHMLGTGQRNIGGAVLHAAKRGPQPHAQGEDKDALSITCHETPSLERVEQVEQRCRLVPLCPSMPDFSPNAEFLTSACVAGAVEPPGFRLNLLVIVLILLGLPMILLAVLLMARSQRLYKTVFPRIPRPPPDYMKALDKNDRLNEPHPCTPAEEEVITVVLFE</sequence>
<evidence type="ECO:0000256" key="1">
    <source>
        <dbReference type="SAM" id="Phobius"/>
    </source>
</evidence>